<evidence type="ECO:0000256" key="5">
    <source>
        <dbReference type="ARBA" id="ARBA00022490"/>
    </source>
</evidence>
<evidence type="ECO:0000256" key="7">
    <source>
        <dbReference type="ARBA" id="ARBA00023242"/>
    </source>
</evidence>
<organism evidence="10 11">
    <name type="scientific">Aphidius gifuensis</name>
    <name type="common">Parasitoid wasp</name>
    <dbReference type="NCBI Taxonomy" id="684658"/>
    <lineage>
        <taxon>Eukaryota</taxon>
        <taxon>Metazoa</taxon>
        <taxon>Ecdysozoa</taxon>
        <taxon>Arthropoda</taxon>
        <taxon>Hexapoda</taxon>
        <taxon>Insecta</taxon>
        <taxon>Pterygota</taxon>
        <taxon>Neoptera</taxon>
        <taxon>Endopterygota</taxon>
        <taxon>Hymenoptera</taxon>
        <taxon>Apocrita</taxon>
        <taxon>Ichneumonoidea</taxon>
        <taxon>Braconidae</taxon>
        <taxon>Aphidiinae</taxon>
        <taxon>Aphidius</taxon>
    </lineage>
</organism>
<evidence type="ECO:0000313" key="11">
    <source>
        <dbReference type="Proteomes" id="UP000639338"/>
    </source>
</evidence>
<dbReference type="GO" id="GO:0005049">
    <property type="term" value="F:nuclear export signal receptor activity"/>
    <property type="evidence" value="ECO:0007669"/>
    <property type="project" value="InterPro"/>
</dbReference>
<evidence type="ECO:0000259" key="9">
    <source>
        <dbReference type="PROSITE" id="PS50166"/>
    </source>
</evidence>
<name>A0A835CQS8_APHGI</name>
<dbReference type="GO" id="GO:0006611">
    <property type="term" value="P:protein export from nucleus"/>
    <property type="evidence" value="ECO:0007669"/>
    <property type="project" value="TreeGrafter"/>
</dbReference>
<dbReference type="Proteomes" id="UP000639338">
    <property type="component" value="Unassembled WGS sequence"/>
</dbReference>
<feature type="domain" description="Importin N-terminal" evidence="9">
    <location>
        <begin position="32"/>
        <end position="98"/>
    </location>
</feature>
<dbReference type="GO" id="GO:0031267">
    <property type="term" value="F:small GTPase binding"/>
    <property type="evidence" value="ECO:0007669"/>
    <property type="project" value="InterPro"/>
</dbReference>
<dbReference type="InterPro" id="IPR001494">
    <property type="entry name" value="Importin-beta_N"/>
</dbReference>
<proteinExistence type="inferred from homology"/>
<keyword evidence="7" id="KW-0539">Nucleus</keyword>
<comment type="similarity">
    <text evidence="3">Belongs to the exportin family.</text>
</comment>
<evidence type="ECO:0000256" key="6">
    <source>
        <dbReference type="ARBA" id="ARBA00022927"/>
    </source>
</evidence>
<evidence type="ECO:0000256" key="4">
    <source>
        <dbReference type="ARBA" id="ARBA00022448"/>
    </source>
</evidence>
<dbReference type="GO" id="GO:0005643">
    <property type="term" value="C:nuclear pore"/>
    <property type="evidence" value="ECO:0007669"/>
    <property type="project" value="TreeGrafter"/>
</dbReference>
<dbReference type="PROSITE" id="PS50166">
    <property type="entry name" value="IMPORTIN_B_NT"/>
    <property type="match status" value="1"/>
</dbReference>
<comment type="subcellular location">
    <subcellularLocation>
        <location evidence="2">Cytoplasm</location>
    </subcellularLocation>
    <subcellularLocation>
        <location evidence="1">Nucleus</location>
    </subcellularLocation>
</comment>
<keyword evidence="5" id="KW-0963">Cytoplasm</keyword>
<dbReference type="OrthoDB" id="5548448at2759"/>
<dbReference type="InterPro" id="IPR044189">
    <property type="entry name" value="XPO4/7-like"/>
</dbReference>
<comment type="caution">
    <text evidence="10">The sequence shown here is derived from an EMBL/GenBank/DDBJ whole genome shotgun (WGS) entry which is preliminary data.</text>
</comment>
<keyword evidence="4" id="KW-0813">Transport</keyword>
<dbReference type="GO" id="GO:0005737">
    <property type="term" value="C:cytoplasm"/>
    <property type="evidence" value="ECO:0007669"/>
    <property type="project" value="UniProtKB-SubCell"/>
</dbReference>
<accession>A0A835CQS8</accession>
<evidence type="ECO:0000313" key="10">
    <source>
        <dbReference type="EMBL" id="KAF7992104.1"/>
    </source>
</evidence>
<gene>
    <name evidence="10" type="ORF">HCN44_001429</name>
</gene>
<evidence type="ECO:0000256" key="1">
    <source>
        <dbReference type="ARBA" id="ARBA00004123"/>
    </source>
</evidence>
<dbReference type="PANTHER" id="PTHR12596:SF1">
    <property type="entry name" value="EXPORTIN-4"/>
    <property type="match status" value="1"/>
</dbReference>
<evidence type="ECO:0000256" key="2">
    <source>
        <dbReference type="ARBA" id="ARBA00004496"/>
    </source>
</evidence>
<dbReference type="Gene3D" id="1.25.10.10">
    <property type="entry name" value="Leucine-rich Repeat Variant"/>
    <property type="match status" value="2"/>
</dbReference>
<sequence>MASDQIIRELEAAAQILLAPPNVITPQQRQSAEEIFLNFRKSKAPYQLCRDILETSSVDYVLFESAGLIKLALVREWNLLPKNDIASLRQYLLHYIISKTTLAQFVKKRILQVIAIMVKRGSIEDVGEERAAIINEVENLILSGDIQRQLLGCSMITALMQEYATTVKSSDVGLTWEVHFKAKKQFEVTDLKRIFKFSVTALSELTKNDISDTNLTLVKNLLSITEGVMVWGFIYANLPKRLIGVFEAVYESDNSPSLRLVPLWRDVILDPMILQVFFDIYWKVRSNPQLAHHARNCLVQLASLNGTVLSSPSISVTYLTNYLQGFLKLVTNINIIDQEAIGMANIIRKLITFFGTNLSSIPSDLLQLFMEQTTRLTCIFAEGAAQEESICAEDCLYMEAFEKMLDTWSSILSESHYFPIEYCQQASVQIFNIYVKCHLSSPDGTRITNDNNINDEVDETEEDDKTKFKEQLQTMGVIGRQTPAHSLAVLSHLLENKTNKLRQELSKYVGQQQQQKLSSLNDDNIIKELYEDLHWLVLLSGHVLCMESDGEYALIPSEIMKHSMQQIQQGQVNVNTTLQLLASPGSNINDIIGADETSDNVIRLISAIFRICEIEKTAILSNISDKLSPELSGTIVWFLYKFSLSYLLPIETYYTELSTTFLQAFGDDTPGALWTTNFLLEKVELNINTFRGEESLIKDTIQLLLSLVETPSKASHFLKSDRLYNIIELSTKFEYQFCQTAKRGLIRSVVQAGTALQNDNRAEQYWSNILQPIQNRFKQIITNTNFSRLYHQEDIRIQITQIIETLIGVPQGVQASTVKSVFNYISPILSELSNILGLYHNYQDIVQLVLEFFCECTRRMLCYLPENESIIVYQSCLHTIQTYSRCNTNRLTIDITKEQDTFQDILLLMQLLTNLLSKDILDLSLTEAGASDQQQQQSQQQPITPADVFLYGLNIVMPMMTVELLKFPALCHQYFKMITFVCEIYPKKVCDLPPELLRQLMASVELGLFSFGHEITVFCCDILYVVARHIYSETAEPKNQLLAPFMNLLMNLILSHQINSELVSNASIPLYYLICCYQSQYQELVRNFLAGQPDPDIAQRLATAFNDLTADVELNGGRTHKLKFRDNFDKFVVSVQGFMMVK</sequence>
<dbReference type="InterPro" id="IPR016024">
    <property type="entry name" value="ARM-type_fold"/>
</dbReference>
<reference evidence="10 11" key="1">
    <citation type="submission" date="2020-08" db="EMBL/GenBank/DDBJ databases">
        <title>Aphidius gifuensis genome sequencing and assembly.</title>
        <authorList>
            <person name="Du Z."/>
        </authorList>
    </citation>
    <scope>NUCLEOTIDE SEQUENCE [LARGE SCALE GENOMIC DNA]</scope>
    <source>
        <strain evidence="10">YNYX2018</strain>
        <tissue evidence="10">Adults</tissue>
    </source>
</reference>
<keyword evidence="11" id="KW-1185">Reference proteome</keyword>
<dbReference type="InterPro" id="IPR011989">
    <property type="entry name" value="ARM-like"/>
</dbReference>
<protein>
    <recommendedName>
        <fullName evidence="8">Exportin-4</fullName>
    </recommendedName>
</protein>
<evidence type="ECO:0000256" key="3">
    <source>
        <dbReference type="ARBA" id="ARBA00009466"/>
    </source>
</evidence>
<dbReference type="AlphaFoldDB" id="A0A835CQS8"/>
<dbReference type="PANTHER" id="PTHR12596">
    <property type="entry name" value="EXPORTIN 4,7-RELATED"/>
    <property type="match status" value="1"/>
</dbReference>
<dbReference type="SUPFAM" id="SSF48371">
    <property type="entry name" value="ARM repeat"/>
    <property type="match status" value="1"/>
</dbReference>
<evidence type="ECO:0000256" key="8">
    <source>
        <dbReference type="ARBA" id="ARBA00040444"/>
    </source>
</evidence>
<dbReference type="EMBL" id="JACMRX010000003">
    <property type="protein sequence ID" value="KAF7992104.1"/>
    <property type="molecule type" value="Genomic_DNA"/>
</dbReference>
<keyword evidence="6" id="KW-0653">Protein transport</keyword>